<dbReference type="Proteomes" id="UP000595437">
    <property type="component" value="Chromosome 14"/>
</dbReference>
<dbReference type="OrthoDB" id="1716625at2759"/>
<keyword evidence="2" id="KW-1185">Reference proteome</keyword>
<organism evidence="1 2">
    <name type="scientific">Caligus rogercresseyi</name>
    <name type="common">Sea louse</name>
    <dbReference type="NCBI Taxonomy" id="217165"/>
    <lineage>
        <taxon>Eukaryota</taxon>
        <taxon>Metazoa</taxon>
        <taxon>Ecdysozoa</taxon>
        <taxon>Arthropoda</taxon>
        <taxon>Crustacea</taxon>
        <taxon>Multicrustacea</taxon>
        <taxon>Hexanauplia</taxon>
        <taxon>Copepoda</taxon>
        <taxon>Siphonostomatoida</taxon>
        <taxon>Caligidae</taxon>
        <taxon>Caligus</taxon>
    </lineage>
</organism>
<name>A0A7T8GXG5_CALRO</name>
<evidence type="ECO:0000313" key="2">
    <source>
        <dbReference type="Proteomes" id="UP000595437"/>
    </source>
</evidence>
<dbReference type="EMBL" id="CP045903">
    <property type="protein sequence ID" value="QQP39650.1"/>
    <property type="molecule type" value="Genomic_DNA"/>
</dbReference>
<proteinExistence type="predicted"/>
<accession>A0A7T8GXG5</accession>
<evidence type="ECO:0000313" key="1">
    <source>
        <dbReference type="EMBL" id="QQP39650.1"/>
    </source>
</evidence>
<dbReference type="AlphaFoldDB" id="A0A7T8GXG5"/>
<gene>
    <name evidence="1" type="ORF">FKW44_020600</name>
</gene>
<reference evidence="2" key="1">
    <citation type="submission" date="2021-01" db="EMBL/GenBank/DDBJ databases">
        <title>Caligus Genome Assembly.</title>
        <authorList>
            <person name="Gallardo-Escarate C."/>
        </authorList>
    </citation>
    <scope>NUCLEOTIDE SEQUENCE [LARGE SCALE GENOMIC DNA]</scope>
</reference>
<protein>
    <submittedName>
        <fullName evidence="1">Uncharacterized protein</fullName>
    </submittedName>
</protein>
<sequence>MHLISIKLDGFDLTDDLPEHLVPPSKKEYLKTDVTELANGLDKLPYIDVN</sequence>